<feature type="non-terminal residue" evidence="2">
    <location>
        <position position="121"/>
    </location>
</feature>
<gene>
    <name evidence="2" type="ORF">AFUS01_LOCUS2176</name>
</gene>
<proteinExistence type="predicted"/>
<feature type="non-terminal residue" evidence="2">
    <location>
        <position position="1"/>
    </location>
</feature>
<keyword evidence="1" id="KW-0812">Transmembrane</keyword>
<dbReference type="AlphaFoldDB" id="A0A8J2NSJ0"/>
<comment type="caution">
    <text evidence="2">The sequence shown here is derived from an EMBL/GenBank/DDBJ whole genome shotgun (WGS) entry which is preliminary data.</text>
</comment>
<dbReference type="Proteomes" id="UP000708208">
    <property type="component" value="Unassembled WGS sequence"/>
</dbReference>
<sequence length="121" mass="13211">SVEGDGKNLTVLFNNQPLHTPALGLNVLSNALLNYFGEKNKITVYNHPFNLHAKDEAFTKETWGSSLLVGISTCLTGAFMAAAFVILPVLEQLSKSKHLQQIAGVRLPVYWLAEFLVSLGV</sequence>
<feature type="transmembrane region" description="Helical" evidence="1">
    <location>
        <begin position="67"/>
        <end position="90"/>
    </location>
</feature>
<evidence type="ECO:0000313" key="2">
    <source>
        <dbReference type="EMBL" id="CAG7673114.1"/>
    </source>
</evidence>
<accession>A0A8J2NSJ0</accession>
<keyword evidence="1" id="KW-1133">Transmembrane helix</keyword>
<keyword evidence="3" id="KW-1185">Reference proteome</keyword>
<organism evidence="2 3">
    <name type="scientific">Allacma fusca</name>
    <dbReference type="NCBI Taxonomy" id="39272"/>
    <lineage>
        <taxon>Eukaryota</taxon>
        <taxon>Metazoa</taxon>
        <taxon>Ecdysozoa</taxon>
        <taxon>Arthropoda</taxon>
        <taxon>Hexapoda</taxon>
        <taxon>Collembola</taxon>
        <taxon>Symphypleona</taxon>
        <taxon>Sminthuridae</taxon>
        <taxon>Allacma</taxon>
    </lineage>
</organism>
<dbReference type="EMBL" id="CAJVCH010012408">
    <property type="protein sequence ID" value="CAG7673114.1"/>
    <property type="molecule type" value="Genomic_DNA"/>
</dbReference>
<evidence type="ECO:0000313" key="3">
    <source>
        <dbReference type="Proteomes" id="UP000708208"/>
    </source>
</evidence>
<keyword evidence="1" id="KW-0472">Membrane</keyword>
<reference evidence="2" key="1">
    <citation type="submission" date="2021-06" db="EMBL/GenBank/DDBJ databases">
        <authorList>
            <person name="Hodson N. C."/>
            <person name="Mongue J. A."/>
            <person name="Jaron S. K."/>
        </authorList>
    </citation>
    <scope>NUCLEOTIDE SEQUENCE</scope>
</reference>
<protein>
    <submittedName>
        <fullName evidence="2">Uncharacterized protein</fullName>
    </submittedName>
</protein>
<dbReference type="OrthoDB" id="8123942at2759"/>
<name>A0A8J2NSJ0_9HEXA</name>
<evidence type="ECO:0000256" key="1">
    <source>
        <dbReference type="SAM" id="Phobius"/>
    </source>
</evidence>